<dbReference type="RefSeq" id="WP_105219566.1">
    <property type="nucleotide sequence ID" value="NZ_CAWNSU010000040.1"/>
</dbReference>
<dbReference type="EMBL" id="NAPY01000007">
    <property type="protein sequence ID" value="MUL35977.1"/>
    <property type="molecule type" value="Genomic_DNA"/>
</dbReference>
<sequence>MLISTFELLLKSQLPQDLPPAVPQEARNLSRNVIQGYFLTIANLSSFDLVLSLVFTTRLTPPRNLDDIIAFLDTSGNNISGSLSVDNAAIAGNKFRFSPLFLAAGATGLFIIQPNIVAKPELLNSLDFEVRGYAEIFLSSLAGPLTDINLQVTPEHRGTFFGDLSQDNITDRGLDQIAYSLPVQNGGLFTLSTSS</sequence>
<name>A0A6N8FV00_9CHRO</name>
<accession>A0A6N8FV00</accession>
<dbReference type="AlphaFoldDB" id="A0A6N8FV00"/>
<dbReference type="Proteomes" id="UP000441797">
    <property type="component" value="Unassembled WGS sequence"/>
</dbReference>
<proteinExistence type="predicted"/>
<keyword evidence="2" id="KW-1185">Reference proteome</keyword>
<evidence type="ECO:0000313" key="2">
    <source>
        <dbReference type="Proteomes" id="UP000441797"/>
    </source>
</evidence>
<gene>
    <name evidence="1" type="ORF">BWI75_06325</name>
</gene>
<dbReference type="OrthoDB" id="447089at2"/>
<organism evidence="1 2">
    <name type="scientific">Gloeocapsopsis dulcis AAB1 = 1H9</name>
    <dbReference type="NCBI Taxonomy" id="1433147"/>
    <lineage>
        <taxon>Bacteria</taxon>
        <taxon>Bacillati</taxon>
        <taxon>Cyanobacteriota</taxon>
        <taxon>Cyanophyceae</taxon>
        <taxon>Oscillatoriophycideae</taxon>
        <taxon>Chroococcales</taxon>
        <taxon>Chroococcaceae</taxon>
        <taxon>Gloeocapsopsis</taxon>
        <taxon>Gloeocapsopsis dulcis</taxon>
    </lineage>
</organism>
<comment type="caution">
    <text evidence="1">The sequence shown here is derived from an EMBL/GenBank/DDBJ whole genome shotgun (WGS) entry which is preliminary data.</text>
</comment>
<evidence type="ECO:0000313" key="1">
    <source>
        <dbReference type="EMBL" id="MUL35977.1"/>
    </source>
</evidence>
<protein>
    <submittedName>
        <fullName evidence="1">Uncharacterized protein</fullName>
    </submittedName>
</protein>
<reference evidence="1 2" key="1">
    <citation type="journal article" date="2019" name="Front. Microbiol.">
        <title>Genomic Features for Desiccation Tolerance and Sugar Biosynthesis in the Extremophile Gloeocapsopsis sp. UTEX B3054.</title>
        <authorList>
            <person name="Urrejola C."/>
            <person name="Alcorta J."/>
            <person name="Salas L."/>
            <person name="Vasquez M."/>
            <person name="Polz M.F."/>
            <person name="Vicuna R."/>
            <person name="Diez B."/>
        </authorList>
    </citation>
    <scope>NUCLEOTIDE SEQUENCE [LARGE SCALE GENOMIC DNA]</scope>
    <source>
        <strain evidence="1 2">1H9</strain>
    </source>
</reference>